<evidence type="ECO:0000256" key="2">
    <source>
        <dbReference type="ARBA" id="ARBA00023015"/>
    </source>
</evidence>
<keyword evidence="5" id="KW-0539">Nucleus</keyword>
<dbReference type="SUPFAM" id="SSF54171">
    <property type="entry name" value="DNA-binding domain"/>
    <property type="match status" value="1"/>
</dbReference>
<feature type="domain" description="AP2/ERF" evidence="8">
    <location>
        <begin position="141"/>
        <end position="199"/>
    </location>
</feature>
<accession>A0A3S8T922</accession>
<dbReference type="PANTHER" id="PTHR31190:SF449">
    <property type="entry name" value="AP2_ERF DOMAIN-CONTAINING PROTEIN"/>
    <property type="match status" value="1"/>
</dbReference>
<evidence type="ECO:0000256" key="1">
    <source>
        <dbReference type="ARBA" id="ARBA00004123"/>
    </source>
</evidence>
<feature type="compositionally biased region" description="Low complexity" evidence="7">
    <location>
        <begin position="220"/>
        <end position="235"/>
    </location>
</feature>
<comment type="similarity">
    <text evidence="6">Belongs to the AP2/ERF transcription factor family. ERF subfamily.</text>
</comment>
<dbReference type="SMART" id="SM00380">
    <property type="entry name" value="AP2"/>
    <property type="match status" value="1"/>
</dbReference>
<evidence type="ECO:0000256" key="7">
    <source>
        <dbReference type="SAM" id="MobiDB-lite"/>
    </source>
</evidence>
<evidence type="ECO:0000256" key="5">
    <source>
        <dbReference type="ARBA" id="ARBA00023242"/>
    </source>
</evidence>
<dbReference type="InterPro" id="IPR044808">
    <property type="entry name" value="ERF_plant"/>
</dbReference>
<dbReference type="Gene3D" id="3.30.730.10">
    <property type="entry name" value="AP2/ERF domain"/>
    <property type="match status" value="1"/>
</dbReference>
<dbReference type="InterPro" id="IPR036955">
    <property type="entry name" value="AP2/ERF_dom_sf"/>
</dbReference>
<dbReference type="GO" id="GO:0009873">
    <property type="term" value="P:ethylene-activated signaling pathway"/>
    <property type="evidence" value="ECO:0007669"/>
    <property type="project" value="InterPro"/>
</dbReference>
<dbReference type="GO" id="GO:0005634">
    <property type="term" value="C:nucleus"/>
    <property type="evidence" value="ECO:0007669"/>
    <property type="project" value="UniProtKB-SubCell"/>
</dbReference>
<dbReference type="AlphaFoldDB" id="A0A3S8T922"/>
<keyword evidence="2" id="KW-0805">Transcription regulation</keyword>
<comment type="subcellular location">
    <subcellularLocation>
        <location evidence="1">Nucleus</location>
    </subcellularLocation>
</comment>
<keyword evidence="4" id="KW-0804">Transcription</keyword>
<evidence type="ECO:0000256" key="6">
    <source>
        <dbReference type="ARBA" id="ARBA00024343"/>
    </source>
</evidence>
<dbReference type="EMBL" id="MH332973">
    <property type="protein sequence ID" value="AZL19473.1"/>
    <property type="molecule type" value="mRNA"/>
</dbReference>
<reference evidence="9" key="1">
    <citation type="submission" date="2018-05" db="EMBL/GenBank/DDBJ databases">
        <title>Full-length coding sequences of AP2/ERF genes and FaMYB98 from 'Yuexin' strawberry (Fragaria x ananassa).</title>
        <authorList>
            <person name="Zhang Y."/>
            <person name="Yin X."/>
            <person name="Xiao Y."/>
            <person name="Chen K."/>
        </authorList>
    </citation>
    <scope>NUCLEOTIDE SEQUENCE</scope>
</reference>
<dbReference type="Pfam" id="PF00847">
    <property type="entry name" value="AP2"/>
    <property type="match status" value="1"/>
</dbReference>
<feature type="region of interest" description="Disordered" evidence="7">
    <location>
        <begin position="207"/>
        <end position="256"/>
    </location>
</feature>
<protein>
    <submittedName>
        <fullName evidence="9">Transcription factor ERF71</fullName>
    </submittedName>
</protein>
<dbReference type="PANTHER" id="PTHR31190">
    <property type="entry name" value="DNA-BINDING DOMAIN"/>
    <property type="match status" value="1"/>
</dbReference>
<dbReference type="GO" id="GO:0003677">
    <property type="term" value="F:DNA binding"/>
    <property type="evidence" value="ECO:0007669"/>
    <property type="project" value="UniProtKB-KW"/>
</dbReference>
<evidence type="ECO:0000256" key="4">
    <source>
        <dbReference type="ARBA" id="ARBA00023163"/>
    </source>
</evidence>
<sequence length="289" mass="31616">MFEEIDLESDFALLESIRQHLLEDNFDTTFDLEASSPTVSGSPPPIYCRSFSFGTLFSAENGSNSPLKGDSDCDDIALSGAVPDEFRASAVKTEPWEVVEVVEEDRDTASAVKTESREVTEVVEEESVAERETHAPSLGRHFRGVRRRPWGKYAAEIRDPKKNGSRVWLGTYETAEDAALAYDQAAFKMRGSKAKLNFPHLIGSGGSLPVRITPKRRSPETYSSSSSSTSESCSPKPKRQNLGVGPVAAEAESGGSSRVEIVETSQLAVVDQWLNFNTTVVSMPQEVMN</sequence>
<dbReference type="GO" id="GO:0003700">
    <property type="term" value="F:DNA-binding transcription factor activity"/>
    <property type="evidence" value="ECO:0007669"/>
    <property type="project" value="InterPro"/>
</dbReference>
<dbReference type="InterPro" id="IPR001471">
    <property type="entry name" value="AP2/ERF_dom"/>
</dbReference>
<dbReference type="CDD" id="cd00018">
    <property type="entry name" value="AP2"/>
    <property type="match status" value="1"/>
</dbReference>
<evidence type="ECO:0000313" key="9">
    <source>
        <dbReference type="EMBL" id="AZL19473.1"/>
    </source>
</evidence>
<dbReference type="FunFam" id="3.30.730.10:FF:000001">
    <property type="entry name" value="Ethylene-responsive transcription factor 2"/>
    <property type="match status" value="1"/>
</dbReference>
<evidence type="ECO:0000256" key="3">
    <source>
        <dbReference type="ARBA" id="ARBA00023125"/>
    </source>
</evidence>
<dbReference type="PROSITE" id="PS51032">
    <property type="entry name" value="AP2_ERF"/>
    <property type="match status" value="1"/>
</dbReference>
<name>A0A3S8T922_FRAAN</name>
<dbReference type="PRINTS" id="PR00367">
    <property type="entry name" value="ETHRSPELEMNT"/>
</dbReference>
<evidence type="ECO:0000259" key="8">
    <source>
        <dbReference type="PROSITE" id="PS51032"/>
    </source>
</evidence>
<proteinExistence type="evidence at transcript level"/>
<keyword evidence="3" id="KW-0238">DNA-binding</keyword>
<organism evidence="9">
    <name type="scientific">Fragaria ananassa</name>
    <name type="common">Strawberry</name>
    <name type="synonym">Fragaria chiloensis x Fragaria virginiana</name>
    <dbReference type="NCBI Taxonomy" id="3747"/>
    <lineage>
        <taxon>Eukaryota</taxon>
        <taxon>Viridiplantae</taxon>
        <taxon>Streptophyta</taxon>
        <taxon>Embryophyta</taxon>
        <taxon>Tracheophyta</taxon>
        <taxon>Spermatophyta</taxon>
        <taxon>Magnoliopsida</taxon>
        <taxon>eudicotyledons</taxon>
        <taxon>Gunneridae</taxon>
        <taxon>Pentapetalae</taxon>
        <taxon>rosids</taxon>
        <taxon>fabids</taxon>
        <taxon>Rosales</taxon>
        <taxon>Rosaceae</taxon>
        <taxon>Rosoideae</taxon>
        <taxon>Potentilleae</taxon>
        <taxon>Fragariinae</taxon>
        <taxon>Fragaria</taxon>
    </lineage>
</organism>
<dbReference type="InterPro" id="IPR016177">
    <property type="entry name" value="DNA-bd_dom_sf"/>
</dbReference>